<gene>
    <name evidence="11 14" type="primary">psd</name>
    <name evidence="13" type="ORF">Ga0058931_3266</name>
    <name evidence="14" type="ORF">HLUCCA05_06130</name>
</gene>
<dbReference type="EMBL" id="LJSG01000016">
    <property type="protein sequence ID" value="KPP90994.1"/>
    <property type="molecule type" value="Genomic_DNA"/>
</dbReference>
<dbReference type="PANTHER" id="PTHR35809:SF1">
    <property type="entry name" value="ARCHAETIDYLSERINE DECARBOXYLASE PROENZYME-RELATED"/>
    <property type="match status" value="1"/>
</dbReference>
<keyword evidence="12" id="KW-1133">Transmembrane helix</keyword>
<evidence type="ECO:0000256" key="8">
    <source>
        <dbReference type="ARBA" id="ARBA00023239"/>
    </source>
</evidence>
<evidence type="ECO:0000313" key="15">
    <source>
        <dbReference type="Proteomes" id="UP000050413"/>
    </source>
</evidence>
<feature type="site" description="Cleavage (non-hydrolytic); by autocatalysis" evidence="11">
    <location>
        <begin position="189"/>
        <end position="190"/>
    </location>
</feature>
<keyword evidence="8 11" id="KW-0456">Lyase</keyword>
<dbReference type="OrthoDB" id="9790893at2"/>
<keyword evidence="7 11" id="KW-0594">Phospholipid biosynthesis</keyword>
<keyword evidence="10 11" id="KW-0670">Pyruvate</keyword>
<evidence type="ECO:0000256" key="2">
    <source>
        <dbReference type="ARBA" id="ARBA00022516"/>
    </source>
</evidence>
<dbReference type="Proteomes" id="UP000050413">
    <property type="component" value="Unassembled WGS sequence"/>
</dbReference>
<reference evidence="13 16" key="2">
    <citation type="submission" date="2016-01" db="EMBL/GenBank/DDBJ databases">
        <authorList>
            <person name="Varghese N."/>
        </authorList>
    </citation>
    <scope>NUCLEOTIDE SEQUENCE [LARGE SCALE GENOMIC DNA]</scope>
    <source>
        <strain evidence="13 16">HL-91</strain>
    </source>
</reference>
<evidence type="ECO:0000256" key="12">
    <source>
        <dbReference type="SAM" id="Phobius"/>
    </source>
</evidence>
<name>A0A0P7YQ01_9RHOB</name>
<feature type="modified residue" description="Pyruvic acid (Ser); by autocatalysis" evidence="11">
    <location>
        <position position="190"/>
    </location>
</feature>
<dbReference type="UniPathway" id="UPA00558">
    <property type="reaction ID" value="UER00616"/>
</dbReference>
<evidence type="ECO:0000256" key="6">
    <source>
        <dbReference type="ARBA" id="ARBA00023145"/>
    </source>
</evidence>
<evidence type="ECO:0000256" key="9">
    <source>
        <dbReference type="ARBA" id="ARBA00023264"/>
    </source>
</evidence>
<feature type="active site" description="Schiff-base intermediate with substrate; via pyruvic acid" evidence="11">
    <location>
        <position position="190"/>
    </location>
</feature>
<organism evidence="14 15">
    <name type="scientific">Roseibaca calidilacus</name>
    <dbReference type="NCBI Taxonomy" id="1666912"/>
    <lineage>
        <taxon>Bacteria</taxon>
        <taxon>Pseudomonadati</taxon>
        <taxon>Pseudomonadota</taxon>
        <taxon>Alphaproteobacteria</taxon>
        <taxon>Rhodobacterales</taxon>
        <taxon>Paracoccaceae</taxon>
        <taxon>Roseinatronobacter</taxon>
    </lineage>
</organism>
<dbReference type="GO" id="GO:0006646">
    <property type="term" value="P:phosphatidylethanolamine biosynthetic process"/>
    <property type="evidence" value="ECO:0007669"/>
    <property type="project" value="UniProtKB-UniRule"/>
</dbReference>
<evidence type="ECO:0000256" key="5">
    <source>
        <dbReference type="ARBA" id="ARBA00023136"/>
    </source>
</evidence>
<dbReference type="STRING" id="1666912.Ga0058931_3266"/>
<keyword evidence="4 11" id="KW-0443">Lipid metabolism</keyword>
<dbReference type="NCBIfam" id="NF003685">
    <property type="entry name" value="PRK05305.2-5"/>
    <property type="match status" value="1"/>
</dbReference>
<sequence>MAADMLSTVVKPIHREGHKFLAVFGVVTVALFLFWEPLGWIGLGLTVWCYYFFRDPDRQTPLREGLLVSPADGVISLIEPAVPPAELEMGDKPMTRVSVFMNVFNCHVNRVPIAGRITKIAYRPGKFLNASLDKASVDNERNGLAVELADGRKIAVVQIAGLVARRILCEVQEGQQMQTGERFGMIRFGSRVDVYLPDGVEPLVALGQTMISAETVIADLTSTEPRRMAGVR</sequence>
<evidence type="ECO:0000256" key="11">
    <source>
        <dbReference type="HAMAP-Rule" id="MF_00664"/>
    </source>
</evidence>
<feature type="chain" id="PRO_5023354527" description="Phosphatidylserine decarboxylase alpha chain" evidence="11">
    <location>
        <begin position="190"/>
        <end position="232"/>
    </location>
</feature>
<evidence type="ECO:0000256" key="3">
    <source>
        <dbReference type="ARBA" id="ARBA00022793"/>
    </source>
</evidence>
<dbReference type="RefSeq" id="WP_072247332.1">
    <property type="nucleotide sequence ID" value="NZ_FBYC01000004.1"/>
</dbReference>
<evidence type="ECO:0000256" key="10">
    <source>
        <dbReference type="ARBA" id="ARBA00023317"/>
    </source>
</evidence>
<dbReference type="GO" id="GO:0004609">
    <property type="term" value="F:phosphatidylserine decarboxylase activity"/>
    <property type="evidence" value="ECO:0007669"/>
    <property type="project" value="UniProtKB-UniRule"/>
</dbReference>
<comment type="similarity">
    <text evidence="11">Belongs to the phosphatidylserine decarboxylase family. PSD-A subfamily.</text>
</comment>
<comment type="cofactor">
    <cofactor evidence="11">
        <name>pyruvate</name>
        <dbReference type="ChEBI" id="CHEBI:15361"/>
    </cofactor>
    <text evidence="11">Binds 1 pyruvoyl group covalently per subunit.</text>
</comment>
<protein>
    <recommendedName>
        <fullName evidence="11">Phosphatidylserine decarboxylase proenzyme</fullName>
        <ecNumber evidence="11">4.1.1.65</ecNumber>
    </recommendedName>
    <component>
        <recommendedName>
            <fullName evidence="11">Phosphatidylserine decarboxylase alpha chain</fullName>
        </recommendedName>
    </component>
    <component>
        <recommendedName>
            <fullName evidence="11">Phosphatidylserine decarboxylase beta chain</fullName>
        </recommendedName>
    </component>
</protein>
<keyword evidence="1 11" id="KW-1003">Cell membrane</keyword>
<evidence type="ECO:0000313" key="13">
    <source>
        <dbReference type="EMBL" id="CUX83939.1"/>
    </source>
</evidence>
<comment type="subunit">
    <text evidence="11">Heterodimer of a large membrane-associated beta subunit and a small pyruvoyl-containing alpha subunit.</text>
</comment>
<comment type="PTM">
    <text evidence="11">Is synthesized initially as an inactive proenzyme. Formation of the active enzyme involves a self-maturation process in which the active site pyruvoyl group is generated from an internal serine residue via an autocatalytic post-translational modification. Two non-identical subunits are generated from the proenzyme in this reaction, and the pyruvate is formed at the N-terminus of the alpha chain, which is derived from the carboxyl end of the proenzyme. The post-translation cleavage follows an unusual pathway, termed non-hydrolytic serinolysis, in which the side chain hydroxyl group of the serine supplies its oxygen atom to form the C-terminus of the beta chain, while the remainder of the serine residue undergoes an oxidative deamination to produce ammonia and the pyruvoyl prosthetic group on the alpha chain.</text>
</comment>
<dbReference type="EMBL" id="FBYC01000004">
    <property type="protein sequence ID" value="CUX83939.1"/>
    <property type="molecule type" value="Genomic_DNA"/>
</dbReference>
<feature type="transmembrane region" description="Helical" evidence="12">
    <location>
        <begin position="20"/>
        <end position="53"/>
    </location>
</feature>
<dbReference type="PATRIC" id="fig|1666912.4.peg.2980"/>
<comment type="subcellular location">
    <subcellularLocation>
        <location evidence="11">Cell membrane</location>
        <topology evidence="11">Peripheral membrane protein</topology>
    </subcellularLocation>
</comment>
<keyword evidence="12" id="KW-0812">Transmembrane</keyword>
<keyword evidence="6 11" id="KW-0865">Zymogen</keyword>
<dbReference type="Proteomes" id="UP000182045">
    <property type="component" value="Unassembled WGS sequence"/>
</dbReference>
<dbReference type="GO" id="GO:0005886">
    <property type="term" value="C:plasma membrane"/>
    <property type="evidence" value="ECO:0007669"/>
    <property type="project" value="UniProtKB-SubCell"/>
</dbReference>
<evidence type="ECO:0000313" key="14">
    <source>
        <dbReference type="EMBL" id="KPP90994.1"/>
    </source>
</evidence>
<keyword evidence="16" id="KW-1185">Reference proteome</keyword>
<dbReference type="NCBIfam" id="NF003679">
    <property type="entry name" value="PRK05305.1-3"/>
    <property type="match status" value="1"/>
</dbReference>
<keyword evidence="2 11" id="KW-0444">Lipid biosynthesis</keyword>
<reference evidence="14 15" key="1">
    <citation type="submission" date="2015-09" db="EMBL/GenBank/DDBJ databases">
        <title>Identification and resolution of microdiversity through metagenomic sequencing of parallel consortia.</title>
        <authorList>
            <person name="Nelson W.C."/>
            <person name="Romine M.F."/>
            <person name="Lindemann S.R."/>
        </authorList>
    </citation>
    <scope>NUCLEOTIDE SEQUENCE [LARGE SCALE GENOMIC DNA]</scope>
    <source>
        <strain evidence="14">HL-91</strain>
    </source>
</reference>
<dbReference type="PANTHER" id="PTHR35809">
    <property type="entry name" value="ARCHAETIDYLSERINE DECARBOXYLASE PROENZYME-RELATED"/>
    <property type="match status" value="1"/>
</dbReference>
<evidence type="ECO:0000256" key="1">
    <source>
        <dbReference type="ARBA" id="ARBA00022475"/>
    </source>
</evidence>
<dbReference type="EC" id="4.1.1.65" evidence="11"/>
<dbReference type="AlphaFoldDB" id="A0A0P7YQ01"/>
<keyword evidence="9 11" id="KW-1208">Phospholipid metabolism</keyword>
<comment type="pathway">
    <text evidence="11">Phospholipid metabolism; phosphatidylethanolamine biosynthesis; phosphatidylethanolamine from CDP-diacylglycerol: step 2/2.</text>
</comment>
<keyword evidence="3 11" id="KW-0210">Decarboxylase</keyword>
<dbReference type="NCBIfam" id="NF003677">
    <property type="entry name" value="PRK05305.1-1"/>
    <property type="match status" value="1"/>
</dbReference>
<feature type="chain" id="PRO_5023354526" description="Phosphatidylserine decarboxylase beta chain" evidence="11">
    <location>
        <begin position="1"/>
        <end position="189"/>
    </location>
</feature>
<dbReference type="NCBIfam" id="NF003678">
    <property type="entry name" value="PRK05305.1-2"/>
    <property type="match status" value="1"/>
</dbReference>
<evidence type="ECO:0000256" key="4">
    <source>
        <dbReference type="ARBA" id="ARBA00023098"/>
    </source>
</evidence>
<accession>A0A0P7YQ01</accession>
<dbReference type="InterPro" id="IPR003817">
    <property type="entry name" value="PS_Dcarbxylase"/>
</dbReference>
<comment type="function">
    <text evidence="11">Catalyzes the formation of phosphatidylethanolamine (PtdEtn) from phosphatidylserine (PtdSer).</text>
</comment>
<evidence type="ECO:0000256" key="7">
    <source>
        <dbReference type="ARBA" id="ARBA00023209"/>
    </source>
</evidence>
<comment type="catalytic activity">
    <reaction evidence="11">
        <text>a 1,2-diacyl-sn-glycero-3-phospho-L-serine + H(+) = a 1,2-diacyl-sn-glycero-3-phosphoethanolamine + CO2</text>
        <dbReference type="Rhea" id="RHEA:20828"/>
        <dbReference type="ChEBI" id="CHEBI:15378"/>
        <dbReference type="ChEBI" id="CHEBI:16526"/>
        <dbReference type="ChEBI" id="CHEBI:57262"/>
        <dbReference type="ChEBI" id="CHEBI:64612"/>
        <dbReference type="EC" id="4.1.1.65"/>
    </reaction>
</comment>
<keyword evidence="5 11" id="KW-0472">Membrane</keyword>
<comment type="caution">
    <text evidence="14">The sequence shown here is derived from an EMBL/GenBank/DDBJ whole genome shotgun (WGS) entry which is preliminary data.</text>
</comment>
<proteinExistence type="inferred from homology"/>
<dbReference type="Pfam" id="PF02666">
    <property type="entry name" value="PS_Dcarbxylase"/>
    <property type="match status" value="1"/>
</dbReference>
<dbReference type="InterPro" id="IPR033175">
    <property type="entry name" value="PSD-A"/>
</dbReference>
<dbReference type="HAMAP" id="MF_00664">
    <property type="entry name" value="PS_decarb_PSD_A"/>
    <property type="match status" value="1"/>
</dbReference>
<evidence type="ECO:0000313" key="16">
    <source>
        <dbReference type="Proteomes" id="UP000182045"/>
    </source>
</evidence>